<dbReference type="PRINTS" id="PR01438">
    <property type="entry name" value="UNVRSLSTRESS"/>
</dbReference>
<accession>U2YU30</accession>
<dbReference type="OrthoDB" id="281037at2157"/>
<dbReference type="EMBL" id="BATA01000025">
    <property type="protein sequence ID" value="GAD52515.1"/>
    <property type="molecule type" value="Genomic_DNA"/>
</dbReference>
<dbReference type="Gene3D" id="3.40.50.620">
    <property type="entry name" value="HUPs"/>
    <property type="match status" value="1"/>
</dbReference>
<organism evidence="3 4">
    <name type="scientific">Halarchaeum acidiphilum MH1-52-1</name>
    <dbReference type="NCBI Taxonomy" id="1261545"/>
    <lineage>
        <taxon>Archaea</taxon>
        <taxon>Methanobacteriati</taxon>
        <taxon>Methanobacteriota</taxon>
        <taxon>Stenosarchaea group</taxon>
        <taxon>Halobacteria</taxon>
        <taxon>Halobacteriales</taxon>
        <taxon>Halobacteriaceae</taxon>
    </lineage>
</organism>
<feature type="domain" description="UspA" evidence="2">
    <location>
        <begin position="3"/>
        <end position="125"/>
    </location>
</feature>
<proteinExistence type="inferred from homology"/>
<dbReference type="PANTHER" id="PTHR46268">
    <property type="entry name" value="STRESS RESPONSE PROTEIN NHAX"/>
    <property type="match status" value="1"/>
</dbReference>
<dbReference type="eggNOG" id="arCOG03050">
    <property type="taxonomic scope" value="Archaea"/>
</dbReference>
<dbReference type="SUPFAM" id="SSF52402">
    <property type="entry name" value="Adenine nucleotide alpha hydrolases-like"/>
    <property type="match status" value="1"/>
</dbReference>
<evidence type="ECO:0000313" key="4">
    <source>
        <dbReference type="Proteomes" id="UP000016986"/>
    </source>
</evidence>
<dbReference type="AlphaFoldDB" id="U2YU30"/>
<evidence type="ECO:0000256" key="1">
    <source>
        <dbReference type="ARBA" id="ARBA00008791"/>
    </source>
</evidence>
<evidence type="ECO:0000259" key="2">
    <source>
        <dbReference type="Pfam" id="PF00582"/>
    </source>
</evidence>
<comment type="similarity">
    <text evidence="1">Belongs to the universal stress protein A family.</text>
</comment>
<keyword evidence="4" id="KW-1185">Reference proteome</keyword>
<gene>
    <name evidence="3" type="ORF">MBEHAL_1275</name>
</gene>
<reference evidence="3 4" key="1">
    <citation type="submission" date="2013-09" db="EMBL/GenBank/DDBJ databases">
        <title>Whole genome sequencing of Halarchaeum acidiphilum strain MH1-52-1.</title>
        <authorList>
            <person name="Shimane Y."/>
            <person name="Minegishi H."/>
            <person name="Nishi S."/>
            <person name="Echigo A."/>
            <person name="Shuto A."/>
            <person name="Konishi M."/>
            <person name="Ito T."/>
            <person name="Ohkuma M."/>
            <person name="Ohta Y."/>
            <person name="Nagano Y."/>
            <person name="Tsubouchi T."/>
            <person name="Mori K."/>
            <person name="Usui K."/>
            <person name="Kamekura M."/>
            <person name="Usami R."/>
            <person name="Takaki Y."/>
            <person name="Hatada Y."/>
        </authorList>
    </citation>
    <scope>NUCLEOTIDE SEQUENCE [LARGE SCALE GENOMIC DNA]</scope>
    <source>
        <strain evidence="3 4">JCM 16109</strain>
    </source>
</reference>
<dbReference type="InterPro" id="IPR006015">
    <property type="entry name" value="Universal_stress_UspA"/>
</dbReference>
<dbReference type="PANTHER" id="PTHR46268:SF6">
    <property type="entry name" value="UNIVERSAL STRESS PROTEIN UP12"/>
    <property type="match status" value="1"/>
</dbReference>
<name>U2YU30_9EURY</name>
<evidence type="ECO:0000313" key="3">
    <source>
        <dbReference type="EMBL" id="GAD52515.1"/>
    </source>
</evidence>
<dbReference type="Proteomes" id="UP000016986">
    <property type="component" value="Unassembled WGS sequence"/>
</dbReference>
<dbReference type="CDD" id="cd00293">
    <property type="entry name" value="USP-like"/>
    <property type="match status" value="1"/>
</dbReference>
<dbReference type="Pfam" id="PF00582">
    <property type="entry name" value="Usp"/>
    <property type="match status" value="1"/>
</dbReference>
<protein>
    <submittedName>
        <fullName evidence="3">Universal stress protein</fullName>
    </submittedName>
</protein>
<dbReference type="RefSeq" id="WP_020220713.1">
    <property type="nucleotide sequence ID" value="NZ_BATA01000025.1"/>
</dbReference>
<sequence>MYRVLVPIDDTDRAVQQVGTILDVPLHTDEVRAVLLHVFTENPEGASVSQLGSIHEARDRLEDAGIETQLAERSGTPAAEIVEAAEERDVDLIALAGRRRSPTGKAVFGSTSQRVMLDTDLPVLVRSTDD</sequence>
<comment type="caution">
    <text evidence="3">The sequence shown here is derived from an EMBL/GenBank/DDBJ whole genome shotgun (WGS) entry which is preliminary data.</text>
</comment>
<dbReference type="InterPro" id="IPR006016">
    <property type="entry name" value="UspA"/>
</dbReference>
<dbReference type="InterPro" id="IPR014729">
    <property type="entry name" value="Rossmann-like_a/b/a_fold"/>
</dbReference>